<reference evidence="2 3" key="1">
    <citation type="submission" date="2020-05" db="EMBL/GenBank/DDBJ databases">
        <title>Genomic Encyclopedia of Type Strains, Phase III (KMG-III): the genomes of soil and plant-associated and newly described type strains.</title>
        <authorList>
            <person name="Whitman W."/>
        </authorList>
    </citation>
    <scope>NUCLEOTIDE SEQUENCE [LARGE SCALE GENOMIC DNA]</scope>
    <source>
        <strain evidence="2 3">KCTC 19046</strain>
    </source>
</reference>
<feature type="transmembrane region" description="Helical" evidence="1">
    <location>
        <begin position="100"/>
        <end position="120"/>
    </location>
</feature>
<name>A0ABX1ZZL6_9MICO</name>
<evidence type="ECO:0000313" key="3">
    <source>
        <dbReference type="Proteomes" id="UP000757540"/>
    </source>
</evidence>
<sequence>MNSTDEGNPAGAARETPVVIRLLVVGVLLALAVSPTAVLVTLLGFGPVPAAVGTLSAVFVGPAVSAALFALGEKARDDGLSPAAAFGRGYRLNAVDVLKLWLPTLLVLGVLAFMVADALAQGAPAWVVGLGVGLFLLIVLWLVQATVISSYFAFRGRDVARLAVYFLGRLPKVTLVVLVVVVLATLFAWLTSVALLALLGVLWVAVLLRSDKPLLAEVRLRFVEDE</sequence>
<evidence type="ECO:0000256" key="1">
    <source>
        <dbReference type="SAM" id="Phobius"/>
    </source>
</evidence>
<keyword evidence="3" id="KW-1185">Reference proteome</keyword>
<feature type="transmembrane region" description="Helical" evidence="1">
    <location>
        <begin position="175"/>
        <end position="208"/>
    </location>
</feature>
<accession>A0ABX1ZZL6</accession>
<feature type="transmembrane region" description="Helical" evidence="1">
    <location>
        <begin position="51"/>
        <end position="71"/>
    </location>
</feature>
<proteinExistence type="predicted"/>
<dbReference type="Proteomes" id="UP000757540">
    <property type="component" value="Unassembled WGS sequence"/>
</dbReference>
<dbReference type="RefSeq" id="WP_171782246.1">
    <property type="nucleotide sequence ID" value="NZ_BAAAML010000002.1"/>
</dbReference>
<protein>
    <recommendedName>
        <fullName evidence="4">DUF624 domain-containing protein</fullName>
    </recommendedName>
</protein>
<gene>
    <name evidence="2" type="ORF">HDG69_000557</name>
</gene>
<keyword evidence="1" id="KW-0812">Transmembrane</keyword>
<dbReference type="EMBL" id="JABEZU010000001">
    <property type="protein sequence ID" value="NOV96004.1"/>
    <property type="molecule type" value="Genomic_DNA"/>
</dbReference>
<feature type="transmembrane region" description="Helical" evidence="1">
    <location>
        <begin position="126"/>
        <end position="154"/>
    </location>
</feature>
<evidence type="ECO:0000313" key="2">
    <source>
        <dbReference type="EMBL" id="NOV96004.1"/>
    </source>
</evidence>
<comment type="caution">
    <text evidence="2">The sequence shown here is derived from an EMBL/GenBank/DDBJ whole genome shotgun (WGS) entry which is preliminary data.</text>
</comment>
<evidence type="ECO:0008006" key="4">
    <source>
        <dbReference type="Google" id="ProtNLM"/>
    </source>
</evidence>
<organism evidence="2 3">
    <name type="scientific">Isoptericola halotolerans</name>
    <dbReference type="NCBI Taxonomy" id="300560"/>
    <lineage>
        <taxon>Bacteria</taxon>
        <taxon>Bacillati</taxon>
        <taxon>Actinomycetota</taxon>
        <taxon>Actinomycetes</taxon>
        <taxon>Micrococcales</taxon>
        <taxon>Promicromonosporaceae</taxon>
        <taxon>Isoptericola</taxon>
    </lineage>
</organism>
<keyword evidence="1" id="KW-1133">Transmembrane helix</keyword>
<keyword evidence="1" id="KW-0472">Membrane</keyword>
<feature type="transmembrane region" description="Helical" evidence="1">
    <location>
        <begin position="22"/>
        <end position="45"/>
    </location>
</feature>